<name>A0ACC2FWG7_DALPE</name>
<sequence>MRFTSGDFTTNWQRLEVGIVTGCTISVILFAAAMNLLVKSVEKPRRGAVLSSGVQQVPVRAFMDDLTITARSVPEGRWILEGLTTAARMEFKPAKSRSLVLKRGRVQDRFRFKIGEDTIPTVTEKPVKSLGKWYRADLTD</sequence>
<organism evidence="1 2">
    <name type="scientific">Dallia pectoralis</name>
    <name type="common">Alaska blackfish</name>
    <dbReference type="NCBI Taxonomy" id="75939"/>
    <lineage>
        <taxon>Eukaryota</taxon>
        <taxon>Metazoa</taxon>
        <taxon>Chordata</taxon>
        <taxon>Craniata</taxon>
        <taxon>Vertebrata</taxon>
        <taxon>Euteleostomi</taxon>
        <taxon>Actinopterygii</taxon>
        <taxon>Neopterygii</taxon>
        <taxon>Teleostei</taxon>
        <taxon>Protacanthopterygii</taxon>
        <taxon>Esociformes</taxon>
        <taxon>Umbridae</taxon>
        <taxon>Dallia</taxon>
    </lineage>
</organism>
<protein>
    <submittedName>
        <fullName evidence="1">Uncharacterized protein</fullName>
    </submittedName>
</protein>
<dbReference type="EMBL" id="CM055748">
    <property type="protein sequence ID" value="KAJ7995783.1"/>
    <property type="molecule type" value="Genomic_DNA"/>
</dbReference>
<evidence type="ECO:0000313" key="1">
    <source>
        <dbReference type="EMBL" id="KAJ7995783.1"/>
    </source>
</evidence>
<accession>A0ACC2FWG7</accession>
<evidence type="ECO:0000313" key="2">
    <source>
        <dbReference type="Proteomes" id="UP001157502"/>
    </source>
</evidence>
<comment type="caution">
    <text evidence="1">The sequence shown here is derived from an EMBL/GenBank/DDBJ whole genome shotgun (WGS) entry which is preliminary data.</text>
</comment>
<proteinExistence type="predicted"/>
<dbReference type="Proteomes" id="UP001157502">
    <property type="component" value="Chromosome 21"/>
</dbReference>
<gene>
    <name evidence="1" type="ORF">DPEC_G00248170</name>
</gene>
<reference evidence="1" key="1">
    <citation type="submission" date="2021-05" db="EMBL/GenBank/DDBJ databases">
        <authorList>
            <person name="Pan Q."/>
            <person name="Jouanno E."/>
            <person name="Zahm M."/>
            <person name="Klopp C."/>
            <person name="Cabau C."/>
            <person name="Louis A."/>
            <person name="Berthelot C."/>
            <person name="Parey E."/>
            <person name="Roest Crollius H."/>
            <person name="Montfort J."/>
            <person name="Robinson-Rechavi M."/>
            <person name="Bouchez O."/>
            <person name="Lampietro C."/>
            <person name="Lopez Roques C."/>
            <person name="Donnadieu C."/>
            <person name="Postlethwait J."/>
            <person name="Bobe J."/>
            <person name="Dillon D."/>
            <person name="Chandos A."/>
            <person name="von Hippel F."/>
            <person name="Guiguen Y."/>
        </authorList>
    </citation>
    <scope>NUCLEOTIDE SEQUENCE</scope>
    <source>
        <strain evidence="1">YG-Jan2019</strain>
    </source>
</reference>
<keyword evidence="2" id="KW-1185">Reference proteome</keyword>